<sequence>MTDMEYTYLGDTGLEVSRLCLGCMNFGSSAEWMMNDRQASLDLLDSALDAGINFLDTANAYSRGESEEIVGEAIAERDREELAIATKVYFPMGDGPNKSGLSRKHIIDQAHASLDRLGTDYIDLYQIHRWDDGVPIEETLSALDYLVEEGLVRYVGASTMSSYQFTRALYTADVENLERFACMQPEYNAVDRHEEANLLPVCEGEGVGVIPWSPLAGGFLTGKYERDAEVPADTRANSDEYTSGRFTDENWAVLDAIRSLAEEKDATPAQVSLAWLLHKPVVDAPIIGPRRLDHLEENVGALDVDLSDDDVERIEAPKSPTWPAPGKD</sequence>
<dbReference type="Proteomes" id="UP000646833">
    <property type="component" value="Unassembled WGS sequence"/>
</dbReference>
<dbReference type="RefSeq" id="WP_007275212.1">
    <property type="nucleotide sequence ID" value="NZ_BMCI01000001.1"/>
</dbReference>
<accession>A0A830E262</accession>
<dbReference type="InterPro" id="IPR036812">
    <property type="entry name" value="NAD(P)_OxRdtase_dom_sf"/>
</dbReference>
<evidence type="ECO:0000313" key="4">
    <source>
        <dbReference type="Proteomes" id="UP000646833"/>
    </source>
</evidence>
<dbReference type="GO" id="GO:0005829">
    <property type="term" value="C:cytosol"/>
    <property type="evidence" value="ECO:0007669"/>
    <property type="project" value="UniProtKB-ARBA"/>
</dbReference>
<organism evidence="3 4">
    <name type="scientific">Haloferax sulfurifontis</name>
    <dbReference type="NCBI Taxonomy" id="255616"/>
    <lineage>
        <taxon>Archaea</taxon>
        <taxon>Methanobacteriati</taxon>
        <taxon>Methanobacteriota</taxon>
        <taxon>Stenosarchaea group</taxon>
        <taxon>Halobacteria</taxon>
        <taxon>Halobacteriales</taxon>
        <taxon>Haloferacaceae</taxon>
        <taxon>Haloferax</taxon>
    </lineage>
</organism>
<evidence type="ECO:0000313" key="3">
    <source>
        <dbReference type="EMBL" id="GGC43941.1"/>
    </source>
</evidence>
<dbReference type="SUPFAM" id="SSF51430">
    <property type="entry name" value="NAD(P)-linked oxidoreductase"/>
    <property type="match status" value="1"/>
</dbReference>
<dbReference type="FunFam" id="3.20.20.100:FF:000004">
    <property type="entry name" value="Oxidoreductase, aldo/keto reductase"/>
    <property type="match status" value="1"/>
</dbReference>
<protein>
    <submittedName>
        <fullName evidence="3">Aldo/keto reductase</fullName>
    </submittedName>
</protein>
<name>A0A830E262_9EURY</name>
<dbReference type="CDD" id="cd19079">
    <property type="entry name" value="AKR_EcYajO-like"/>
    <property type="match status" value="1"/>
</dbReference>
<dbReference type="PANTHER" id="PTHR43364">
    <property type="entry name" value="NADH-SPECIFIC METHYLGLYOXAL REDUCTASE-RELATED"/>
    <property type="match status" value="1"/>
</dbReference>
<reference evidence="3" key="1">
    <citation type="journal article" date="2014" name="Int. J. Syst. Evol. Microbiol.">
        <title>Complete genome sequence of Corynebacterium casei LMG S-19264T (=DSM 44701T), isolated from a smear-ripened cheese.</title>
        <authorList>
            <consortium name="US DOE Joint Genome Institute (JGI-PGF)"/>
            <person name="Walter F."/>
            <person name="Albersmeier A."/>
            <person name="Kalinowski J."/>
            <person name="Ruckert C."/>
        </authorList>
    </citation>
    <scope>NUCLEOTIDE SEQUENCE</scope>
    <source>
        <strain evidence="3">CCM 7217</strain>
    </source>
</reference>
<dbReference type="EMBL" id="BMCI01000001">
    <property type="protein sequence ID" value="GGC43941.1"/>
    <property type="molecule type" value="Genomic_DNA"/>
</dbReference>
<dbReference type="PRINTS" id="PR00069">
    <property type="entry name" value="ALDKETRDTASE"/>
</dbReference>
<gene>
    <name evidence="3" type="ORF">GCM10007209_01940</name>
</gene>
<reference evidence="3" key="2">
    <citation type="submission" date="2020-09" db="EMBL/GenBank/DDBJ databases">
        <authorList>
            <person name="Sun Q."/>
            <person name="Sedlacek I."/>
        </authorList>
    </citation>
    <scope>NUCLEOTIDE SEQUENCE</scope>
    <source>
        <strain evidence="3">CCM 7217</strain>
    </source>
</reference>
<proteinExistence type="predicted"/>
<keyword evidence="1" id="KW-0560">Oxidoreductase</keyword>
<feature type="domain" description="NADP-dependent oxidoreductase" evidence="2">
    <location>
        <begin position="18"/>
        <end position="316"/>
    </location>
</feature>
<dbReference type="Gene3D" id="3.20.20.100">
    <property type="entry name" value="NADP-dependent oxidoreductase domain"/>
    <property type="match status" value="1"/>
</dbReference>
<comment type="caution">
    <text evidence="3">The sequence shown here is derived from an EMBL/GenBank/DDBJ whole genome shotgun (WGS) entry which is preliminary data.</text>
</comment>
<dbReference type="InterPro" id="IPR020471">
    <property type="entry name" value="AKR"/>
</dbReference>
<evidence type="ECO:0000259" key="2">
    <source>
        <dbReference type="Pfam" id="PF00248"/>
    </source>
</evidence>
<evidence type="ECO:0000256" key="1">
    <source>
        <dbReference type="ARBA" id="ARBA00023002"/>
    </source>
</evidence>
<dbReference type="InterPro" id="IPR023210">
    <property type="entry name" value="NADP_OxRdtase_dom"/>
</dbReference>
<dbReference type="AlphaFoldDB" id="A0A830E262"/>
<dbReference type="Pfam" id="PF00248">
    <property type="entry name" value="Aldo_ket_red"/>
    <property type="match status" value="1"/>
</dbReference>
<dbReference type="PANTHER" id="PTHR43364:SF4">
    <property type="entry name" value="NAD(P)-LINKED OXIDOREDUCTASE SUPERFAMILY PROTEIN"/>
    <property type="match status" value="1"/>
</dbReference>
<dbReference type="InterPro" id="IPR050523">
    <property type="entry name" value="AKR_Detox_Biosynth"/>
</dbReference>
<dbReference type="GO" id="GO:0016491">
    <property type="term" value="F:oxidoreductase activity"/>
    <property type="evidence" value="ECO:0007669"/>
    <property type="project" value="UniProtKB-KW"/>
</dbReference>